<comment type="similarity">
    <text evidence="5">Belongs to the OXA1/ALB3/YidC family.</text>
</comment>
<dbReference type="InterPro" id="IPR028055">
    <property type="entry name" value="YidC/Oxa/ALB_C"/>
</dbReference>
<protein>
    <submittedName>
        <fullName evidence="8">Membrane protein insertase YidC</fullName>
    </submittedName>
</protein>
<evidence type="ECO:0000313" key="9">
    <source>
        <dbReference type="Proteomes" id="UP000284794"/>
    </source>
</evidence>
<feature type="transmembrane region" description="Helical" evidence="6">
    <location>
        <begin position="134"/>
        <end position="154"/>
    </location>
</feature>
<dbReference type="Pfam" id="PF04464">
    <property type="entry name" value="Glyphos_transf"/>
    <property type="match status" value="1"/>
</dbReference>
<keyword evidence="3 6" id="KW-1133">Transmembrane helix</keyword>
<proteinExistence type="inferred from homology"/>
<dbReference type="Pfam" id="PF02096">
    <property type="entry name" value="60KD_IMP"/>
    <property type="match status" value="1"/>
</dbReference>
<dbReference type="GO" id="GO:0005886">
    <property type="term" value="C:plasma membrane"/>
    <property type="evidence" value="ECO:0007669"/>
    <property type="project" value="TreeGrafter"/>
</dbReference>
<organism evidence="8 9">
    <name type="scientific">Lachnospira eligens</name>
    <dbReference type="NCBI Taxonomy" id="39485"/>
    <lineage>
        <taxon>Bacteria</taxon>
        <taxon>Bacillati</taxon>
        <taxon>Bacillota</taxon>
        <taxon>Clostridia</taxon>
        <taxon>Lachnospirales</taxon>
        <taxon>Lachnospiraceae</taxon>
        <taxon>Lachnospira</taxon>
    </lineage>
</organism>
<evidence type="ECO:0000313" key="8">
    <source>
        <dbReference type="EMBL" id="RHD07983.1"/>
    </source>
</evidence>
<comment type="subcellular location">
    <subcellularLocation>
        <location evidence="1 5">Membrane</location>
        <topology evidence="1 5">Multi-pass membrane protein</topology>
    </subcellularLocation>
</comment>
<feature type="transmembrane region" description="Helical" evidence="6">
    <location>
        <begin position="22"/>
        <end position="44"/>
    </location>
</feature>
<evidence type="ECO:0000256" key="5">
    <source>
        <dbReference type="RuleBase" id="RU003945"/>
    </source>
</evidence>
<accession>A0A414DBU3</accession>
<dbReference type="InterPro" id="IPR043148">
    <property type="entry name" value="TagF_C"/>
</dbReference>
<dbReference type="Proteomes" id="UP000284794">
    <property type="component" value="Unassembled WGS sequence"/>
</dbReference>
<evidence type="ECO:0000256" key="1">
    <source>
        <dbReference type="ARBA" id="ARBA00004141"/>
    </source>
</evidence>
<evidence type="ECO:0000259" key="7">
    <source>
        <dbReference type="Pfam" id="PF02096"/>
    </source>
</evidence>
<dbReference type="Gene3D" id="3.40.50.12580">
    <property type="match status" value="1"/>
</dbReference>
<dbReference type="EMBL" id="QSIS01000010">
    <property type="protein sequence ID" value="RHD07983.1"/>
    <property type="molecule type" value="Genomic_DNA"/>
</dbReference>
<dbReference type="RefSeq" id="WP_118148777.1">
    <property type="nucleotide sequence ID" value="NZ_QRKY01000005.1"/>
</dbReference>
<evidence type="ECO:0000256" key="3">
    <source>
        <dbReference type="ARBA" id="ARBA00022989"/>
    </source>
</evidence>
<reference evidence="8 9" key="1">
    <citation type="submission" date="2018-08" db="EMBL/GenBank/DDBJ databases">
        <title>A genome reference for cultivated species of the human gut microbiota.</title>
        <authorList>
            <person name="Zou Y."/>
            <person name="Xue W."/>
            <person name="Luo G."/>
        </authorList>
    </citation>
    <scope>NUCLEOTIDE SEQUENCE [LARGE SCALE GENOMIC DNA]</scope>
    <source>
        <strain evidence="8 9">AM32-2AC</strain>
    </source>
</reference>
<gene>
    <name evidence="8" type="primary">yidC</name>
    <name evidence="8" type="ORF">DW811_08625</name>
</gene>
<feature type="transmembrane region" description="Helical" evidence="6">
    <location>
        <begin position="175"/>
        <end position="196"/>
    </location>
</feature>
<dbReference type="GO" id="GO:0047355">
    <property type="term" value="F:CDP-glycerol glycerophosphotransferase activity"/>
    <property type="evidence" value="ECO:0007669"/>
    <property type="project" value="InterPro"/>
</dbReference>
<dbReference type="InterPro" id="IPR007554">
    <property type="entry name" value="Glycerophosphate_synth"/>
</dbReference>
<evidence type="ECO:0000256" key="6">
    <source>
        <dbReference type="SAM" id="Phobius"/>
    </source>
</evidence>
<dbReference type="PANTHER" id="PTHR12428">
    <property type="entry name" value="OXA1"/>
    <property type="match status" value="1"/>
</dbReference>
<dbReference type="PANTHER" id="PTHR12428:SF65">
    <property type="entry name" value="CYTOCHROME C OXIDASE ASSEMBLY PROTEIN COX18, MITOCHONDRIAL"/>
    <property type="match status" value="1"/>
</dbReference>
<dbReference type="GO" id="GO:0032977">
    <property type="term" value="F:membrane insertase activity"/>
    <property type="evidence" value="ECO:0007669"/>
    <property type="project" value="InterPro"/>
</dbReference>
<dbReference type="NCBIfam" id="TIGR03592">
    <property type="entry name" value="yidC_oxa1_cterm"/>
    <property type="match status" value="1"/>
</dbReference>
<dbReference type="AlphaFoldDB" id="A0A414DBU3"/>
<keyword evidence="4 6" id="KW-0472">Membrane</keyword>
<dbReference type="InterPro" id="IPR001708">
    <property type="entry name" value="YidC/ALB3/OXA1/COX18"/>
</dbReference>
<sequence length="633" mass="73177">MEILSTALGYVMNFCYKLLHDYGLAIILFTLISKIVLLPVSIWVQKNSIKMVKMQPDINRILIKHYGDKDEIAEEQSKLYKKEKYNPLASLIPLIIQIILLLGVVEVIKAGISAGEIDMKFCGYDLTWITTKQWGLSIITPIIAGVSAWLLCVAQNASNVLQAEQSKLNKYGMMIFSVGLSLYLGCFVYAGVALYWTASNIFAILQLYLLNWAINPKNYVDYEALEETKKELAEIEALGTKKGKRNKEDIKREKVDYKKFFSVVNKHLVFYSEGSGFYKYFKGIIEYILNNTNITIHYVTSDPDDQIFRIAEKESKIKPYYIGEKKLITLMMKMDADVVVMTMPDIENYHIKRSYIRKDINYVYVPHGMDSLNMTMRTGSMDHYDSVLCTGKIQKEEIEKTEEVYNLPKKELVEWGYSLLDEMREDYEKMPKKENDIKSILIAPSWQKDNIVDSCLEDILDNLKGHGYKITVRPHPQHVRHMPEKMEGFKERYKDDTDIEIQTDFSSNSTVFEADLMITDWSGIAYEYAYTTCKPVLFIDTPMKIMNPEYKKIGIEPLNIWMRYEIGRVLKLDEIDKTADTAAKMLAASDTYKDSIDRFVKEYVYNLGSSASVGAKYIIQEIQKAIKRHKEQE</sequence>
<feature type="transmembrane region" description="Helical" evidence="6">
    <location>
        <begin position="88"/>
        <end position="114"/>
    </location>
</feature>
<dbReference type="GO" id="GO:0051205">
    <property type="term" value="P:protein insertion into membrane"/>
    <property type="evidence" value="ECO:0007669"/>
    <property type="project" value="UniProtKB-ARBA"/>
</dbReference>
<evidence type="ECO:0000256" key="2">
    <source>
        <dbReference type="ARBA" id="ARBA00022692"/>
    </source>
</evidence>
<feature type="domain" description="Membrane insertase YidC/Oxa/ALB C-terminal" evidence="7">
    <location>
        <begin position="22"/>
        <end position="211"/>
    </location>
</feature>
<evidence type="ECO:0000256" key="4">
    <source>
        <dbReference type="ARBA" id="ARBA00023136"/>
    </source>
</evidence>
<keyword evidence="2 5" id="KW-0812">Transmembrane</keyword>
<comment type="caution">
    <text evidence="8">The sequence shown here is derived from an EMBL/GenBank/DDBJ whole genome shotgun (WGS) entry which is preliminary data.</text>
</comment>
<name>A0A414DBU3_9FIRM</name>